<gene>
    <name evidence="1" type="ORF">AKJ09_02865</name>
</gene>
<dbReference type="Proteomes" id="UP000064967">
    <property type="component" value="Chromosome"/>
</dbReference>
<sequence length="40" mass="4480">MRRDDVKHGILSRLLPLAEPGVKPCRAWAVTHSVRTSAVR</sequence>
<protein>
    <submittedName>
        <fullName evidence="1">Uncharacterized protein</fullName>
    </submittedName>
</protein>
<dbReference type="EMBL" id="CP012333">
    <property type="protein sequence ID" value="AKU96201.1"/>
    <property type="molecule type" value="Genomic_DNA"/>
</dbReference>
<organism evidence="1 2">
    <name type="scientific">Labilithrix luteola</name>
    <dbReference type="NCBI Taxonomy" id="1391654"/>
    <lineage>
        <taxon>Bacteria</taxon>
        <taxon>Pseudomonadati</taxon>
        <taxon>Myxococcota</taxon>
        <taxon>Polyangia</taxon>
        <taxon>Polyangiales</taxon>
        <taxon>Labilitrichaceae</taxon>
        <taxon>Labilithrix</taxon>
    </lineage>
</organism>
<evidence type="ECO:0000313" key="1">
    <source>
        <dbReference type="EMBL" id="AKU96201.1"/>
    </source>
</evidence>
<reference evidence="1 2" key="1">
    <citation type="submission" date="2015-08" db="EMBL/GenBank/DDBJ databases">
        <authorList>
            <person name="Babu N.S."/>
            <person name="Beckwith C.J."/>
            <person name="Beseler K.G."/>
            <person name="Brison A."/>
            <person name="Carone J.V."/>
            <person name="Caskin T.P."/>
            <person name="Diamond M."/>
            <person name="Durham M.E."/>
            <person name="Foxe J.M."/>
            <person name="Go M."/>
            <person name="Henderson B.A."/>
            <person name="Jones I.B."/>
            <person name="McGettigan J.A."/>
            <person name="Micheletti S.J."/>
            <person name="Nasrallah M.E."/>
            <person name="Ortiz D."/>
            <person name="Piller C.R."/>
            <person name="Privatt S.R."/>
            <person name="Schneider S.L."/>
            <person name="Sharp S."/>
            <person name="Smith T.C."/>
            <person name="Stanton J.D."/>
            <person name="Ullery H.E."/>
            <person name="Wilson R.J."/>
            <person name="Serrano M.G."/>
            <person name="Buck G."/>
            <person name="Lee V."/>
            <person name="Wang Y."/>
            <person name="Carvalho R."/>
            <person name="Voegtly L."/>
            <person name="Shi R."/>
            <person name="Duckworth R."/>
            <person name="Johnson A."/>
            <person name="Loviza R."/>
            <person name="Walstead R."/>
            <person name="Shah Z."/>
            <person name="Kiflezghi M."/>
            <person name="Wade K."/>
            <person name="Ball S.L."/>
            <person name="Bradley K.W."/>
            <person name="Asai D.J."/>
            <person name="Bowman C.A."/>
            <person name="Russell D.A."/>
            <person name="Pope W.H."/>
            <person name="Jacobs-Sera D."/>
            <person name="Hendrix R.W."/>
            <person name="Hatfull G.F."/>
        </authorList>
    </citation>
    <scope>NUCLEOTIDE SEQUENCE [LARGE SCALE GENOMIC DNA]</scope>
    <source>
        <strain evidence="1 2">DSM 27648</strain>
    </source>
</reference>
<accession>A0A0K1PS44</accession>
<proteinExistence type="predicted"/>
<evidence type="ECO:0000313" key="2">
    <source>
        <dbReference type="Proteomes" id="UP000064967"/>
    </source>
</evidence>
<keyword evidence="2" id="KW-1185">Reference proteome</keyword>
<dbReference type="KEGG" id="llu:AKJ09_02865"/>
<name>A0A0K1PS44_9BACT</name>
<dbReference type="AlphaFoldDB" id="A0A0K1PS44"/>